<accession>A0A2U8FKF9</accession>
<sequence length="281" mass="33073">MKKNLLIGFLITCIIQEIFQFNDTTIVISWIIITFLCCRFNIIELKNKLVPEKHNIFDDSSKKTEKPIKDFYTLWKGKPFTISCRLDSEPRSKEHSCYQYGLNSKGYEKLVCRNIKGEEYLLDLASINTALLYKSKRYYDIDELLINILGKDTFFSTIEKKRTLIYEEIQEHNEKVRQSELLAYHLRNESRTVIFPFSEREISFSIFGDYFDKSLPSNNMKYTLICSGLYGYPDTKEVTALFGKDLKQKDVIIRINAIRTKITLDKKKYSVPEFIELAKTF</sequence>
<dbReference type="EMBL" id="CP029206">
    <property type="protein sequence ID" value="AWI51387.1"/>
    <property type="molecule type" value="Genomic_DNA"/>
</dbReference>
<keyword evidence="2" id="KW-1185">Reference proteome</keyword>
<dbReference type="AlphaFoldDB" id="A0A2U8FKF9"/>
<dbReference type="RefSeq" id="WP_108924230.1">
    <property type="nucleotide sequence ID" value="NZ_CP029206.1"/>
</dbReference>
<organism evidence="1 2">
    <name type="scientific">Actinobacillus porcitonsillarum</name>
    <dbReference type="NCBI Taxonomy" id="189834"/>
    <lineage>
        <taxon>Bacteria</taxon>
        <taxon>Pseudomonadati</taxon>
        <taxon>Pseudomonadota</taxon>
        <taxon>Gammaproteobacteria</taxon>
        <taxon>Pasteurellales</taxon>
        <taxon>Pasteurellaceae</taxon>
        <taxon>Actinobacillus</taxon>
    </lineage>
</organism>
<evidence type="ECO:0000313" key="2">
    <source>
        <dbReference type="Proteomes" id="UP000244920"/>
    </source>
</evidence>
<proteinExistence type="predicted"/>
<evidence type="ECO:0000313" key="1">
    <source>
        <dbReference type="EMBL" id="AWI51387.1"/>
    </source>
</evidence>
<gene>
    <name evidence="1" type="ORF">DDU33_07765</name>
</gene>
<reference evidence="2" key="1">
    <citation type="submission" date="2018-05" db="EMBL/GenBank/DDBJ databases">
        <title>Complete genome sequence of Actinobacillus porcitonsillarum reference strain 9953L55 (CCUG 46996).</title>
        <authorList>
            <person name="Dona V."/>
            <person name="Perreten V."/>
        </authorList>
    </citation>
    <scope>NUCLEOTIDE SEQUENCE [LARGE SCALE GENOMIC DNA]</scope>
    <source>
        <strain evidence="2">9953L55</strain>
    </source>
</reference>
<dbReference type="Proteomes" id="UP000244920">
    <property type="component" value="Chromosome"/>
</dbReference>
<protein>
    <submittedName>
        <fullName evidence="1">Uncharacterized protein</fullName>
    </submittedName>
</protein>
<dbReference type="KEGG" id="apor:DDU33_07765"/>
<name>A0A2U8FKF9_9PAST</name>